<gene>
    <name evidence="1" type="ORF">Vadar_025589</name>
</gene>
<accession>A0ACB7YPZ3</accession>
<protein>
    <submittedName>
        <fullName evidence="1">Uncharacterized protein</fullName>
    </submittedName>
</protein>
<dbReference type="Proteomes" id="UP000828048">
    <property type="component" value="Chromosome 11"/>
</dbReference>
<evidence type="ECO:0000313" key="1">
    <source>
        <dbReference type="EMBL" id="KAH7855497.1"/>
    </source>
</evidence>
<comment type="caution">
    <text evidence="1">The sequence shown here is derived from an EMBL/GenBank/DDBJ whole genome shotgun (WGS) entry which is preliminary data.</text>
</comment>
<dbReference type="EMBL" id="CM037161">
    <property type="protein sequence ID" value="KAH7855497.1"/>
    <property type="molecule type" value="Genomic_DNA"/>
</dbReference>
<name>A0ACB7YPZ3_9ERIC</name>
<keyword evidence="2" id="KW-1185">Reference proteome</keyword>
<organism evidence="1 2">
    <name type="scientific">Vaccinium darrowii</name>
    <dbReference type="NCBI Taxonomy" id="229202"/>
    <lineage>
        <taxon>Eukaryota</taxon>
        <taxon>Viridiplantae</taxon>
        <taxon>Streptophyta</taxon>
        <taxon>Embryophyta</taxon>
        <taxon>Tracheophyta</taxon>
        <taxon>Spermatophyta</taxon>
        <taxon>Magnoliopsida</taxon>
        <taxon>eudicotyledons</taxon>
        <taxon>Gunneridae</taxon>
        <taxon>Pentapetalae</taxon>
        <taxon>asterids</taxon>
        <taxon>Ericales</taxon>
        <taxon>Ericaceae</taxon>
        <taxon>Vaccinioideae</taxon>
        <taxon>Vaccinieae</taxon>
        <taxon>Vaccinium</taxon>
    </lineage>
</organism>
<reference evidence="1 2" key="1">
    <citation type="journal article" date="2021" name="Hortic Res">
        <title>High-quality reference genome and annotation aids understanding of berry development for evergreen blueberry (Vaccinium darrowii).</title>
        <authorList>
            <person name="Yu J."/>
            <person name="Hulse-Kemp A.M."/>
            <person name="Babiker E."/>
            <person name="Staton M."/>
        </authorList>
    </citation>
    <scope>NUCLEOTIDE SEQUENCE [LARGE SCALE GENOMIC DNA]</scope>
    <source>
        <strain evidence="2">cv. NJ 8807/NJ 8810</strain>
        <tissue evidence="1">Young leaf</tissue>
    </source>
</reference>
<sequence length="470" mass="51604">MENTIVLYPSPGISHLVPMVELGKLILTHNPSFSITILITPLPLDTGSAATYISRVSTTTPSIHFHHLPAIFPLSTTFSANTADLAFELPRLNNPNLRHALQTLISEKSRPKASILDFFCNPSFEVFTSLDIPTYYFSPSSAGSLSAILSLPTIHQLMIEKIKDPNTSIEFPGVPPIPIPDLPGPFCDHEGIAYKSFFSTAINMPKSSGLVTNTCREFEPRAVRAISDGLCTPNLPTPSVYCIGPIIANNGEDHEHECLRWLDSQPSQSVVFLCFGSMGSFKAEQLMEMAIGLEKSGHRFLWVVRSPPAAGETNNILAKPEPDLEVLLPHGFLDRTRGRGLVVTNWAPQVAVLSHDSVGGFVTHCGWNSILEAVSAGVPMVGWPLYAEQRFNRIFLVEEMKVALALEESQGRFVTANELEKRVRELMDSTSGIGVRERVREMRDCAKAALCEGGSSRLALAELVELWKKD</sequence>
<proteinExistence type="predicted"/>
<evidence type="ECO:0000313" key="2">
    <source>
        <dbReference type="Proteomes" id="UP000828048"/>
    </source>
</evidence>